<protein>
    <submittedName>
        <fullName evidence="1">Uncharacterized protein</fullName>
    </submittedName>
</protein>
<accession>A0A8H6NLT4</accession>
<dbReference type="Proteomes" id="UP000654918">
    <property type="component" value="Unassembled WGS sequence"/>
</dbReference>
<comment type="caution">
    <text evidence="1">The sequence shown here is derived from an EMBL/GenBank/DDBJ whole genome shotgun (WGS) entry which is preliminary data.</text>
</comment>
<dbReference type="EMBL" id="WIGO01000026">
    <property type="protein sequence ID" value="KAF6837335.1"/>
    <property type="molecule type" value="Genomic_DNA"/>
</dbReference>
<evidence type="ECO:0000313" key="2">
    <source>
        <dbReference type="Proteomes" id="UP000654918"/>
    </source>
</evidence>
<reference evidence="1" key="1">
    <citation type="journal article" date="2020" name="Phytopathology">
        <title>Genome Sequence Resources of Colletotrichum truncatum, C. plurivorum, C. musicola, and C. sojae: Four Species Pathogenic to Soybean (Glycine max).</title>
        <authorList>
            <person name="Rogerio F."/>
            <person name="Boufleur T.R."/>
            <person name="Ciampi-Guillardi M."/>
            <person name="Sukno S.A."/>
            <person name="Thon M.R."/>
            <person name="Massola Junior N.S."/>
            <person name="Baroncelli R."/>
        </authorList>
    </citation>
    <scope>NUCLEOTIDE SEQUENCE</scope>
    <source>
        <strain evidence="1">LFN00145</strain>
    </source>
</reference>
<keyword evidence="2" id="KW-1185">Reference proteome</keyword>
<organism evidence="1 2">
    <name type="scientific">Colletotrichum plurivorum</name>
    <dbReference type="NCBI Taxonomy" id="2175906"/>
    <lineage>
        <taxon>Eukaryota</taxon>
        <taxon>Fungi</taxon>
        <taxon>Dikarya</taxon>
        <taxon>Ascomycota</taxon>
        <taxon>Pezizomycotina</taxon>
        <taxon>Sordariomycetes</taxon>
        <taxon>Hypocreomycetidae</taxon>
        <taxon>Glomerellales</taxon>
        <taxon>Glomerellaceae</taxon>
        <taxon>Colletotrichum</taxon>
        <taxon>Colletotrichum orchidearum species complex</taxon>
    </lineage>
</organism>
<proteinExistence type="predicted"/>
<evidence type="ECO:0000313" key="1">
    <source>
        <dbReference type="EMBL" id="KAF6837335.1"/>
    </source>
</evidence>
<sequence>MAIVGLPITINTITTTTTTTTNFWLPMQAPPGDHKSQDSAAGTDCLGLSSEMVGLGARGANPMKVLPAFLPQLR</sequence>
<name>A0A8H6NLT4_9PEZI</name>
<dbReference type="AlphaFoldDB" id="A0A8H6NLT4"/>
<gene>
    <name evidence="1" type="ORF">CPLU01_03199</name>
</gene>